<protein>
    <recommendedName>
        <fullName evidence="4">PiggyBac transposable element-derived protein domain-containing protein</fullName>
    </recommendedName>
</protein>
<feature type="signal peptide" evidence="1">
    <location>
        <begin position="1"/>
        <end position="32"/>
    </location>
</feature>
<name>A0A4Y2M8M7_ARAVE</name>
<evidence type="ECO:0000313" key="2">
    <source>
        <dbReference type="EMBL" id="GBN22962.1"/>
    </source>
</evidence>
<dbReference type="AlphaFoldDB" id="A0A4Y2M8M7"/>
<keyword evidence="3" id="KW-1185">Reference proteome</keyword>
<feature type="chain" id="PRO_5021193729" description="PiggyBac transposable element-derived protein domain-containing protein" evidence="1">
    <location>
        <begin position="33"/>
        <end position="137"/>
    </location>
</feature>
<evidence type="ECO:0000256" key="1">
    <source>
        <dbReference type="SAM" id="SignalP"/>
    </source>
</evidence>
<reference evidence="2 3" key="1">
    <citation type="journal article" date="2019" name="Sci. Rep.">
        <title>Orb-weaving spider Araneus ventricosus genome elucidates the spidroin gene catalogue.</title>
        <authorList>
            <person name="Kono N."/>
            <person name="Nakamura H."/>
            <person name="Ohtoshi R."/>
            <person name="Moran D.A.P."/>
            <person name="Shinohara A."/>
            <person name="Yoshida Y."/>
            <person name="Fujiwara M."/>
            <person name="Mori M."/>
            <person name="Tomita M."/>
            <person name="Arakawa K."/>
        </authorList>
    </citation>
    <scope>NUCLEOTIDE SEQUENCE [LARGE SCALE GENOMIC DNA]</scope>
</reference>
<gene>
    <name evidence="2" type="ORF">AVEN_220744_1</name>
</gene>
<proteinExistence type="predicted"/>
<dbReference type="EMBL" id="BGPR01006925">
    <property type="protein sequence ID" value="GBN22962.1"/>
    <property type="molecule type" value="Genomic_DNA"/>
</dbReference>
<sequence length="137" mass="15942">MMKTMVSYNKLFFLIILKRSFLICEWNDRTYCVKINSARNIINVIDDDRFNCTKELHGFEKISNGIRYAKSHAVFLDGFYTSLIKRELSSLNYMWPVKRVAEVDGDIILGVLISLSYTRERTSASLGQSCPRDGYRH</sequence>
<dbReference type="OrthoDB" id="425344at2759"/>
<accession>A0A4Y2M8M7</accession>
<dbReference type="Proteomes" id="UP000499080">
    <property type="component" value="Unassembled WGS sequence"/>
</dbReference>
<evidence type="ECO:0000313" key="3">
    <source>
        <dbReference type="Proteomes" id="UP000499080"/>
    </source>
</evidence>
<comment type="caution">
    <text evidence="2">The sequence shown here is derived from an EMBL/GenBank/DDBJ whole genome shotgun (WGS) entry which is preliminary data.</text>
</comment>
<evidence type="ECO:0008006" key="4">
    <source>
        <dbReference type="Google" id="ProtNLM"/>
    </source>
</evidence>
<keyword evidence="1" id="KW-0732">Signal</keyword>
<organism evidence="2 3">
    <name type="scientific">Araneus ventricosus</name>
    <name type="common">Orbweaver spider</name>
    <name type="synonym">Epeira ventricosa</name>
    <dbReference type="NCBI Taxonomy" id="182803"/>
    <lineage>
        <taxon>Eukaryota</taxon>
        <taxon>Metazoa</taxon>
        <taxon>Ecdysozoa</taxon>
        <taxon>Arthropoda</taxon>
        <taxon>Chelicerata</taxon>
        <taxon>Arachnida</taxon>
        <taxon>Araneae</taxon>
        <taxon>Araneomorphae</taxon>
        <taxon>Entelegynae</taxon>
        <taxon>Araneoidea</taxon>
        <taxon>Araneidae</taxon>
        <taxon>Araneus</taxon>
    </lineage>
</organism>